<evidence type="ECO:0000313" key="1">
    <source>
        <dbReference type="EMBL" id="CEK64817.1"/>
    </source>
</evidence>
<evidence type="ECO:0008006" key="2">
    <source>
        <dbReference type="Google" id="ProtNLM"/>
    </source>
</evidence>
<feature type="non-terminal residue" evidence="1">
    <location>
        <position position="249"/>
    </location>
</feature>
<protein>
    <recommendedName>
        <fullName evidence="2">RRM domain-containing protein</fullName>
    </recommendedName>
</protein>
<organism evidence="1">
    <name type="scientific">Arion vulgaris</name>
    <dbReference type="NCBI Taxonomy" id="1028688"/>
    <lineage>
        <taxon>Eukaryota</taxon>
        <taxon>Metazoa</taxon>
        <taxon>Spiralia</taxon>
        <taxon>Lophotrochozoa</taxon>
        <taxon>Mollusca</taxon>
        <taxon>Gastropoda</taxon>
        <taxon>Heterobranchia</taxon>
        <taxon>Euthyneura</taxon>
        <taxon>Panpulmonata</taxon>
        <taxon>Eupulmonata</taxon>
        <taxon>Stylommatophora</taxon>
        <taxon>Helicina</taxon>
        <taxon>Arionoidea</taxon>
        <taxon>Arionidae</taxon>
        <taxon>Arion</taxon>
    </lineage>
</organism>
<dbReference type="AlphaFoldDB" id="A0A0B6Z8W4"/>
<accession>A0A0B6Z8W4</accession>
<feature type="non-terminal residue" evidence="1">
    <location>
        <position position="1"/>
    </location>
</feature>
<dbReference type="Pfam" id="PF23085">
    <property type="entry name" value="RRM_PARP14_3"/>
    <property type="match status" value="1"/>
</dbReference>
<gene>
    <name evidence="1" type="primary">ORF53026</name>
</gene>
<sequence>SNFLKVEMATEEDFKTHVNMLSVHGQYHISTDKREELMAEVYDKTNFEVIKIIQHEEPRSAILVFNPETCQDVSAATWTTLFFSSDRLVVAPVFNLNCVKVTGFNPLCSDEILKLYMSNTGRSGGGELAFFQRQSTSEAIVIFKEIESLLGILGKQQHTLEGCKLHMREYYPCLSKEVYKKQIQPKQQQLMNVPKGDGSHISGITHQSRGQRTMSRQVSPPNLRFQVEKLYSYMNFDSSPKHIGHTLRF</sequence>
<dbReference type="EMBL" id="HACG01017952">
    <property type="protein sequence ID" value="CEK64817.1"/>
    <property type="molecule type" value="Transcribed_RNA"/>
</dbReference>
<name>A0A0B6Z8W4_9EUPU</name>
<dbReference type="InterPro" id="IPR012677">
    <property type="entry name" value="Nucleotide-bd_a/b_plait_sf"/>
</dbReference>
<proteinExistence type="predicted"/>
<reference evidence="1" key="1">
    <citation type="submission" date="2014-12" db="EMBL/GenBank/DDBJ databases">
        <title>Insight into the proteome of Arion vulgaris.</title>
        <authorList>
            <person name="Aradska J."/>
            <person name="Bulat T."/>
            <person name="Smidak R."/>
            <person name="Sarate P."/>
            <person name="Gangsoo J."/>
            <person name="Sialana F."/>
            <person name="Bilban M."/>
            <person name="Lubec G."/>
        </authorList>
    </citation>
    <scope>NUCLEOTIDE SEQUENCE</scope>
    <source>
        <tissue evidence="1">Skin</tissue>
    </source>
</reference>
<dbReference type="Gene3D" id="3.30.70.330">
    <property type="match status" value="1"/>
</dbReference>